<dbReference type="Pfam" id="PF00005">
    <property type="entry name" value="ABC_tran"/>
    <property type="match status" value="1"/>
</dbReference>
<evidence type="ECO:0000256" key="2">
    <source>
        <dbReference type="ARBA" id="ARBA00022741"/>
    </source>
</evidence>
<dbReference type="InterPro" id="IPR027417">
    <property type="entry name" value="P-loop_NTPase"/>
</dbReference>
<keyword evidence="7" id="KW-1185">Reference proteome</keyword>
<dbReference type="InterPro" id="IPR003439">
    <property type="entry name" value="ABC_transporter-like_ATP-bd"/>
</dbReference>
<keyword evidence="3 6" id="KW-0067">ATP-binding</keyword>
<dbReference type="Gene3D" id="3.40.50.300">
    <property type="entry name" value="P-loop containing nucleotide triphosphate hydrolases"/>
    <property type="match status" value="1"/>
</dbReference>
<dbReference type="PROSITE" id="PS50893">
    <property type="entry name" value="ABC_TRANSPORTER_2"/>
    <property type="match status" value="1"/>
</dbReference>
<evidence type="ECO:0000259" key="5">
    <source>
        <dbReference type="PROSITE" id="PS50893"/>
    </source>
</evidence>
<protein>
    <submittedName>
        <fullName evidence="6">ABC transporter ATP-binding protein</fullName>
    </submittedName>
</protein>
<feature type="region of interest" description="Disordered" evidence="4">
    <location>
        <begin position="391"/>
        <end position="411"/>
    </location>
</feature>
<dbReference type="InterPro" id="IPR008995">
    <property type="entry name" value="Mo/tungstate-bd_C_term_dom"/>
</dbReference>
<dbReference type="SMART" id="SM00382">
    <property type="entry name" value="AAA"/>
    <property type="match status" value="1"/>
</dbReference>
<evidence type="ECO:0000313" key="6">
    <source>
        <dbReference type="EMBL" id="GAA1812386.1"/>
    </source>
</evidence>
<name>A0ABN2M6W0_9ACTN</name>
<dbReference type="SUPFAM" id="SSF52540">
    <property type="entry name" value="P-loop containing nucleoside triphosphate hydrolases"/>
    <property type="match status" value="1"/>
</dbReference>
<evidence type="ECO:0000256" key="4">
    <source>
        <dbReference type="SAM" id="MobiDB-lite"/>
    </source>
</evidence>
<dbReference type="InterPro" id="IPR012340">
    <property type="entry name" value="NA-bd_OB-fold"/>
</dbReference>
<evidence type="ECO:0000256" key="3">
    <source>
        <dbReference type="ARBA" id="ARBA00022840"/>
    </source>
</evidence>
<dbReference type="InterPro" id="IPR040582">
    <property type="entry name" value="OB_MalK-like"/>
</dbReference>
<keyword evidence="2" id="KW-0547">Nucleotide-binding</keyword>
<feature type="domain" description="ABC transporter" evidence="5">
    <location>
        <begin position="28"/>
        <end position="259"/>
    </location>
</feature>
<accession>A0ABN2M6W0</accession>
<dbReference type="SUPFAM" id="SSF50331">
    <property type="entry name" value="MOP-like"/>
    <property type="match status" value="2"/>
</dbReference>
<dbReference type="InterPro" id="IPR003593">
    <property type="entry name" value="AAA+_ATPase"/>
</dbReference>
<dbReference type="PANTHER" id="PTHR43875">
    <property type="entry name" value="MALTODEXTRIN IMPORT ATP-BINDING PROTEIN MSMX"/>
    <property type="match status" value="1"/>
</dbReference>
<dbReference type="InterPro" id="IPR017871">
    <property type="entry name" value="ABC_transporter-like_CS"/>
</dbReference>
<dbReference type="Gene3D" id="2.40.50.140">
    <property type="entry name" value="Nucleic acid-binding proteins"/>
    <property type="match status" value="1"/>
</dbReference>
<proteinExistence type="predicted"/>
<evidence type="ECO:0000313" key="7">
    <source>
        <dbReference type="Proteomes" id="UP001500218"/>
    </source>
</evidence>
<gene>
    <name evidence="6" type="ORF">GCM10009682_37080</name>
</gene>
<comment type="caution">
    <text evidence="6">The sequence shown here is derived from an EMBL/GenBank/DDBJ whole genome shotgun (WGS) entry which is preliminary data.</text>
</comment>
<dbReference type="PROSITE" id="PS00211">
    <property type="entry name" value="ABC_TRANSPORTER_1"/>
    <property type="match status" value="1"/>
</dbReference>
<dbReference type="PANTHER" id="PTHR43875:SF1">
    <property type="entry name" value="OSMOPROTECTIVE COMPOUNDS UPTAKE ATP-BINDING PROTEIN GGTA"/>
    <property type="match status" value="1"/>
</dbReference>
<dbReference type="Gene3D" id="2.40.50.100">
    <property type="match status" value="1"/>
</dbReference>
<dbReference type="EMBL" id="BAAALT010000113">
    <property type="protein sequence ID" value="GAA1812386.1"/>
    <property type="molecule type" value="Genomic_DNA"/>
</dbReference>
<dbReference type="InterPro" id="IPR047641">
    <property type="entry name" value="ABC_transpr_MalK/UgpC-like"/>
</dbReference>
<dbReference type="Proteomes" id="UP001500218">
    <property type="component" value="Unassembled WGS sequence"/>
</dbReference>
<sequence length="469" mass="51004">MYVYGIRGALWNDTDPTHPGSGVAMSTVVLSQLTKVYPTGVTAVDHLDLTVADGEVMVLLGPTGCGKSTVLRLIAGLDPATSGEISFGGAGIDHISAREREVAMVFQDYGLYPHLTVAENIAFPLINHHIEEAERDQRVREVAELLNLTDVLTKRPDRLSGGERQRVAMGRAIVRQPRVFLLDEPLSNLDAAVRESVRNYLSELIHQLGVATIYVTHDQTEAMCLGDRVAVMRQGRIEQVGTPEEIYSDPHRLFVAAFVGSPRMNLLQAAVQAEPGRRTVVDLGAQTLHLPWSDARARTLATYHGARVTVGFRPDALVPTADAEGADLHGVVRLVELRGHDVLVHLETGSVPTPHRVSQLELPDGELAQAVGGDPPPPHPLRRRLARIVPQPRRADDSGRYGLQPSYVPEAEPGREAIGDVTARMPAALAPRVGETLSLRLDPDHLYLFDRAGDRIALPAPQVALREAV</sequence>
<dbReference type="GO" id="GO:0005524">
    <property type="term" value="F:ATP binding"/>
    <property type="evidence" value="ECO:0007669"/>
    <property type="project" value="UniProtKB-KW"/>
</dbReference>
<keyword evidence="1" id="KW-0813">Transport</keyword>
<organism evidence="6 7">
    <name type="scientific">Luedemannella flava</name>
    <dbReference type="NCBI Taxonomy" id="349316"/>
    <lineage>
        <taxon>Bacteria</taxon>
        <taxon>Bacillati</taxon>
        <taxon>Actinomycetota</taxon>
        <taxon>Actinomycetes</taxon>
        <taxon>Micromonosporales</taxon>
        <taxon>Micromonosporaceae</taxon>
        <taxon>Luedemannella</taxon>
    </lineage>
</organism>
<evidence type="ECO:0000256" key="1">
    <source>
        <dbReference type="ARBA" id="ARBA00022448"/>
    </source>
</evidence>
<reference evidence="6 7" key="1">
    <citation type="journal article" date="2019" name="Int. J. Syst. Evol. Microbiol.">
        <title>The Global Catalogue of Microorganisms (GCM) 10K type strain sequencing project: providing services to taxonomists for standard genome sequencing and annotation.</title>
        <authorList>
            <consortium name="The Broad Institute Genomics Platform"/>
            <consortium name="The Broad Institute Genome Sequencing Center for Infectious Disease"/>
            <person name="Wu L."/>
            <person name="Ma J."/>
        </authorList>
    </citation>
    <scope>NUCLEOTIDE SEQUENCE [LARGE SCALE GENOMIC DNA]</scope>
    <source>
        <strain evidence="6 7">JCM 13250</strain>
    </source>
</reference>
<dbReference type="Pfam" id="PF17912">
    <property type="entry name" value="OB_MalK"/>
    <property type="match status" value="1"/>
</dbReference>